<evidence type="ECO:0000256" key="1">
    <source>
        <dbReference type="ARBA" id="ARBA00006270"/>
    </source>
</evidence>
<evidence type="ECO:0000313" key="6">
    <source>
        <dbReference type="EMBL" id="KAK7023613.1"/>
    </source>
</evidence>
<dbReference type="InterPro" id="IPR001806">
    <property type="entry name" value="Small_GTPase"/>
</dbReference>
<dbReference type="PROSITE" id="PS51421">
    <property type="entry name" value="RAS"/>
    <property type="match status" value="1"/>
</dbReference>
<evidence type="ECO:0000256" key="3">
    <source>
        <dbReference type="ARBA" id="ARBA00023134"/>
    </source>
</evidence>
<dbReference type="EMBL" id="JAXCGZ010022803">
    <property type="protein sequence ID" value="KAK7023613.1"/>
    <property type="molecule type" value="Genomic_DNA"/>
</dbReference>
<evidence type="ECO:0000256" key="5">
    <source>
        <dbReference type="ARBA" id="ARBA00023289"/>
    </source>
</evidence>
<dbReference type="NCBIfam" id="TIGR00231">
    <property type="entry name" value="small_GTP"/>
    <property type="match status" value="1"/>
</dbReference>
<sequence length="149" mass="17332">LQIWDTAGQERFRTITQSYYRSANGVVIVYDITKRSSFLSVQRWMDEVRRYTHPQVAIILIGNKCDLETLREVEFEEAEALCEVVPEIMTVMEVSAKDNTNVEDTFAHLASELKNRHDSLRDLIHPDHIRLGNTETLRKWPRCVLPCAQ</sequence>
<dbReference type="InterPro" id="IPR005225">
    <property type="entry name" value="Small_GTP-bd"/>
</dbReference>
<dbReference type="GO" id="GO:0003924">
    <property type="term" value="F:GTPase activity"/>
    <property type="evidence" value="ECO:0007669"/>
    <property type="project" value="InterPro"/>
</dbReference>
<proteinExistence type="inferred from homology"/>
<dbReference type="FunFam" id="3.40.50.300:FF:001447">
    <property type="entry name" value="Ras-related protein Rab-1B"/>
    <property type="match status" value="1"/>
</dbReference>
<dbReference type="Pfam" id="PF00071">
    <property type="entry name" value="Ras"/>
    <property type="match status" value="1"/>
</dbReference>
<keyword evidence="4" id="KW-0449">Lipoprotein</keyword>
<protein>
    <submittedName>
        <fullName evidence="6">Rab subfamily of small GTPases</fullName>
    </submittedName>
</protein>
<dbReference type="InterPro" id="IPR050305">
    <property type="entry name" value="Small_GTPase_Rab"/>
</dbReference>
<dbReference type="SMART" id="SM00174">
    <property type="entry name" value="RHO"/>
    <property type="match status" value="1"/>
</dbReference>
<organism evidence="6 7">
    <name type="scientific">Halocaridina rubra</name>
    <name type="common">Hawaiian red shrimp</name>
    <dbReference type="NCBI Taxonomy" id="373956"/>
    <lineage>
        <taxon>Eukaryota</taxon>
        <taxon>Metazoa</taxon>
        <taxon>Ecdysozoa</taxon>
        <taxon>Arthropoda</taxon>
        <taxon>Crustacea</taxon>
        <taxon>Multicrustacea</taxon>
        <taxon>Malacostraca</taxon>
        <taxon>Eumalacostraca</taxon>
        <taxon>Eucarida</taxon>
        <taxon>Decapoda</taxon>
        <taxon>Pleocyemata</taxon>
        <taxon>Caridea</taxon>
        <taxon>Atyoidea</taxon>
        <taxon>Atyidae</taxon>
        <taxon>Halocaridina</taxon>
    </lineage>
</organism>
<comment type="caution">
    <text evidence="6">The sequence shown here is derived from an EMBL/GenBank/DDBJ whole genome shotgun (WGS) entry which is preliminary data.</text>
</comment>
<comment type="similarity">
    <text evidence="1">Belongs to the small GTPase superfamily. Rab family.</text>
</comment>
<keyword evidence="5" id="KW-0636">Prenylation</keyword>
<evidence type="ECO:0000256" key="2">
    <source>
        <dbReference type="ARBA" id="ARBA00022741"/>
    </source>
</evidence>
<gene>
    <name evidence="6" type="primary">RAB43</name>
    <name evidence="6" type="ORF">SK128_022252</name>
</gene>
<reference evidence="6 7" key="1">
    <citation type="submission" date="2023-11" db="EMBL/GenBank/DDBJ databases">
        <title>Halocaridina rubra genome assembly.</title>
        <authorList>
            <person name="Smith C."/>
        </authorList>
    </citation>
    <scope>NUCLEOTIDE SEQUENCE [LARGE SCALE GENOMIC DNA]</scope>
    <source>
        <strain evidence="6">EP-1</strain>
        <tissue evidence="6">Whole</tissue>
    </source>
</reference>
<dbReference type="AlphaFoldDB" id="A0AAN8ZWD3"/>
<dbReference type="PANTHER" id="PTHR47980">
    <property type="entry name" value="LD44762P"/>
    <property type="match status" value="1"/>
</dbReference>
<dbReference type="PRINTS" id="PR00449">
    <property type="entry name" value="RASTRNSFRMNG"/>
</dbReference>
<keyword evidence="7" id="KW-1185">Reference proteome</keyword>
<name>A0AAN8ZWD3_HALRR</name>
<evidence type="ECO:0000313" key="7">
    <source>
        <dbReference type="Proteomes" id="UP001381693"/>
    </source>
</evidence>
<dbReference type="SMART" id="SM00175">
    <property type="entry name" value="RAB"/>
    <property type="match status" value="1"/>
</dbReference>
<keyword evidence="2" id="KW-0547">Nucleotide-binding</keyword>
<dbReference type="Gene3D" id="3.40.50.300">
    <property type="entry name" value="P-loop containing nucleotide triphosphate hydrolases"/>
    <property type="match status" value="1"/>
</dbReference>
<dbReference type="GO" id="GO:0005525">
    <property type="term" value="F:GTP binding"/>
    <property type="evidence" value="ECO:0007669"/>
    <property type="project" value="UniProtKB-KW"/>
</dbReference>
<dbReference type="PROSITE" id="PS51419">
    <property type="entry name" value="RAB"/>
    <property type="match status" value="1"/>
</dbReference>
<dbReference type="InterPro" id="IPR027417">
    <property type="entry name" value="P-loop_NTPase"/>
</dbReference>
<feature type="non-terminal residue" evidence="6">
    <location>
        <position position="1"/>
    </location>
</feature>
<keyword evidence="3" id="KW-0342">GTP-binding</keyword>
<accession>A0AAN8ZWD3</accession>
<evidence type="ECO:0000256" key="4">
    <source>
        <dbReference type="ARBA" id="ARBA00023288"/>
    </source>
</evidence>
<dbReference type="Proteomes" id="UP001381693">
    <property type="component" value="Unassembled WGS sequence"/>
</dbReference>
<dbReference type="SUPFAM" id="SSF52540">
    <property type="entry name" value="P-loop containing nucleoside triphosphate hydrolases"/>
    <property type="match status" value="1"/>
</dbReference>
<dbReference type="SMART" id="SM00173">
    <property type="entry name" value="RAS"/>
    <property type="match status" value="1"/>
</dbReference>